<dbReference type="RefSeq" id="WP_147068563.1">
    <property type="nucleotide sequence ID" value="NZ_BAAARO010000005.1"/>
</dbReference>
<dbReference type="GO" id="GO:0019441">
    <property type="term" value="P:L-tryptophan catabolic process to kynurenine"/>
    <property type="evidence" value="ECO:0007669"/>
    <property type="project" value="InterPro"/>
</dbReference>
<dbReference type="GO" id="GO:0004061">
    <property type="term" value="F:arylformamidase activity"/>
    <property type="evidence" value="ECO:0007669"/>
    <property type="project" value="InterPro"/>
</dbReference>
<dbReference type="InterPro" id="IPR007325">
    <property type="entry name" value="KFase/CYL"/>
</dbReference>
<organism evidence="1 2">
    <name type="scientific">Terrabacter aerolatus</name>
    <dbReference type="NCBI Taxonomy" id="422442"/>
    <lineage>
        <taxon>Bacteria</taxon>
        <taxon>Bacillati</taxon>
        <taxon>Actinomycetota</taxon>
        <taxon>Actinomycetes</taxon>
        <taxon>Micrococcales</taxon>
        <taxon>Intrasporangiaceae</taxon>
        <taxon>Terrabacter</taxon>
    </lineage>
</organism>
<evidence type="ECO:0000313" key="1">
    <source>
        <dbReference type="EMBL" id="GEO32206.1"/>
    </source>
</evidence>
<reference evidence="1 2" key="1">
    <citation type="submission" date="2019-07" db="EMBL/GenBank/DDBJ databases">
        <title>Whole genome shotgun sequence of Terrabacter aerolatus NBRC 106305.</title>
        <authorList>
            <person name="Hosoyama A."/>
            <person name="Uohara A."/>
            <person name="Ohji S."/>
            <person name="Ichikawa N."/>
        </authorList>
    </citation>
    <scope>NUCLEOTIDE SEQUENCE [LARGE SCALE GENOMIC DNA]</scope>
    <source>
        <strain evidence="1 2">NBRC 106305</strain>
    </source>
</reference>
<dbReference type="OrthoDB" id="7067800at2"/>
<dbReference type="Gene3D" id="3.50.30.50">
    <property type="entry name" value="Putative cyclase"/>
    <property type="match status" value="1"/>
</dbReference>
<dbReference type="InterPro" id="IPR037175">
    <property type="entry name" value="KFase_sf"/>
</dbReference>
<proteinExistence type="predicted"/>
<dbReference type="Proteomes" id="UP000321534">
    <property type="component" value="Unassembled WGS sequence"/>
</dbReference>
<dbReference type="PANTHER" id="PTHR34861:SF10">
    <property type="entry name" value="CYCLASE"/>
    <property type="match status" value="1"/>
</dbReference>
<dbReference type="EMBL" id="BJYX01000042">
    <property type="protein sequence ID" value="GEO32206.1"/>
    <property type="molecule type" value="Genomic_DNA"/>
</dbReference>
<accession>A0A512D6V6</accession>
<dbReference type="Pfam" id="PF04199">
    <property type="entry name" value="Cyclase"/>
    <property type="match status" value="1"/>
</dbReference>
<dbReference type="PANTHER" id="PTHR34861">
    <property type="match status" value="1"/>
</dbReference>
<dbReference type="SUPFAM" id="SSF102198">
    <property type="entry name" value="Putative cyclase"/>
    <property type="match status" value="1"/>
</dbReference>
<comment type="caution">
    <text evidence="1">The sequence shown here is derived from an EMBL/GenBank/DDBJ whole genome shotgun (WGS) entry which is preliminary data.</text>
</comment>
<gene>
    <name evidence="1" type="ORF">TAE01_40160</name>
</gene>
<evidence type="ECO:0000313" key="2">
    <source>
        <dbReference type="Proteomes" id="UP000321534"/>
    </source>
</evidence>
<sequence length="266" mass="27472">MSTGCTADGAAVGVVDLAQPLHPGIPTSPNHPGFRHALLRRHGDAVRADGTSGANDLLVMGAHTGTHLDALAHISHDGLLHGGVSALEAQVGGRYLEHGVHTVAPIVCVGHLLDVPAALGVRRLDPGHAVTAEELALALGDRRPAPGEALLVRTGWAQLWDDAGAFLDHEGGVPGPDEDAVAWLASHQPLVVGSDTTAFEHIPPGEGHARLPGHRILLVDKGIPIIEMLNLEELAALAPEAFTLVAAPLRLLGATGSPLRPLALVH</sequence>
<name>A0A512D6V6_9MICO</name>
<dbReference type="AlphaFoldDB" id="A0A512D6V6"/>
<protein>
    <submittedName>
        <fullName evidence="1">Cyclase</fullName>
    </submittedName>
</protein>
<keyword evidence="2" id="KW-1185">Reference proteome</keyword>